<dbReference type="Proteomes" id="UP000449906">
    <property type="component" value="Unassembled WGS sequence"/>
</dbReference>
<evidence type="ECO:0000313" key="1">
    <source>
        <dbReference type="EMBL" id="KAB2813024.1"/>
    </source>
</evidence>
<organism evidence="1 2">
    <name type="scientific">Nocardioides simplex</name>
    <name type="common">Arthrobacter simplex</name>
    <dbReference type="NCBI Taxonomy" id="2045"/>
    <lineage>
        <taxon>Bacteria</taxon>
        <taxon>Bacillati</taxon>
        <taxon>Actinomycetota</taxon>
        <taxon>Actinomycetes</taxon>
        <taxon>Propionibacteriales</taxon>
        <taxon>Nocardioidaceae</taxon>
        <taxon>Pimelobacter</taxon>
    </lineage>
</organism>
<comment type="caution">
    <text evidence="1">The sequence shown here is derived from an EMBL/GenBank/DDBJ whole genome shotgun (WGS) entry which is preliminary data.</text>
</comment>
<gene>
    <name evidence="1" type="ORF">F9L07_15115</name>
</gene>
<sequence>MTRDLAHATRTYPVRQLVAYRRLIVNGERVDPERVVAEYARANPGVDLEARSTVSDWQAGSLPGGGTRVSDARVNDTAERLQGLPIR</sequence>
<protein>
    <submittedName>
        <fullName evidence="1">Uncharacterized protein</fullName>
    </submittedName>
</protein>
<dbReference type="RefSeq" id="WP_151580337.1">
    <property type="nucleotide sequence ID" value="NZ_CP182503.1"/>
</dbReference>
<accession>A0A7J5E514</accession>
<dbReference type="AlphaFoldDB" id="A0A7J5E514"/>
<reference evidence="1 2" key="1">
    <citation type="submission" date="2019-09" db="EMBL/GenBank/DDBJ databases">
        <title>Pimelobacter sp. isolated from Paulinella.</title>
        <authorList>
            <person name="Jeong S.E."/>
        </authorList>
    </citation>
    <scope>NUCLEOTIDE SEQUENCE [LARGE SCALE GENOMIC DNA]</scope>
    <source>
        <strain evidence="1 2">Pch-N</strain>
    </source>
</reference>
<proteinExistence type="predicted"/>
<dbReference type="EMBL" id="WBVM01000001">
    <property type="protein sequence ID" value="KAB2813024.1"/>
    <property type="molecule type" value="Genomic_DNA"/>
</dbReference>
<name>A0A7J5E514_NOCSI</name>
<evidence type="ECO:0000313" key="2">
    <source>
        <dbReference type="Proteomes" id="UP000449906"/>
    </source>
</evidence>